<gene>
    <name evidence="7" type="ORF">SAMN05428642_103122</name>
</gene>
<dbReference type="InterPro" id="IPR006665">
    <property type="entry name" value="OmpA-like"/>
</dbReference>
<protein>
    <submittedName>
        <fullName evidence="7">OmpA family protein</fullName>
    </submittedName>
</protein>
<dbReference type="SUPFAM" id="SSF103088">
    <property type="entry name" value="OmpA-like"/>
    <property type="match status" value="1"/>
</dbReference>
<keyword evidence="3" id="KW-0998">Cell outer membrane</keyword>
<dbReference type="RefSeq" id="WP_084647961.1">
    <property type="nucleotide sequence ID" value="NZ_FPKV01000003.1"/>
</dbReference>
<dbReference type="Pfam" id="PF00691">
    <property type="entry name" value="OmpA"/>
    <property type="match status" value="1"/>
</dbReference>
<proteinExistence type="predicted"/>
<evidence type="ECO:0000259" key="6">
    <source>
        <dbReference type="PROSITE" id="PS51123"/>
    </source>
</evidence>
<dbReference type="PANTHER" id="PTHR30329:SF21">
    <property type="entry name" value="LIPOPROTEIN YIAD-RELATED"/>
    <property type="match status" value="1"/>
</dbReference>
<evidence type="ECO:0000256" key="2">
    <source>
        <dbReference type="ARBA" id="ARBA00023136"/>
    </source>
</evidence>
<reference evidence="7 8" key="1">
    <citation type="submission" date="2016-10" db="EMBL/GenBank/DDBJ databases">
        <authorList>
            <person name="de Groot N.N."/>
        </authorList>
    </citation>
    <scope>NUCLEOTIDE SEQUENCE [LARGE SCALE GENOMIC DNA]</scope>
    <source>
        <strain evidence="7 8">DSM 18180</strain>
    </source>
</reference>
<evidence type="ECO:0000256" key="5">
    <source>
        <dbReference type="SAM" id="SignalP"/>
    </source>
</evidence>
<sequence>MKLKYIMCLITFLIFGLHLKAQNSQTESSEESSTNQSEVKVWSKYNFVPGDEIIFQDDLLVEENGEFPSRWDLLKGNAENAVFENENAINFENRSIVTPLIDKQNYLPEIFTIEFDAYFNDVYYSWQSYNIRFWKGTKEYIKLNSENDDIFKTLKIHNNGAYAETRIEKFTKKFEGYDDNIKGQLPGWKHIAISFNKRTLKVFVDQYRALNIPNLKIKPEIVSIESYTNNKDGLIMAIKNVRIAEGGKKLYDRVMSDGKFVTTGILFDVNKATLKPESMGIINEVAKMMQEHPDLNFSIEGHTDSDGADDYNQQLSEQRANTVKGTLIELGIDETRLQTKGLGESVLLNDNNTAENKANNRRVEFIKI</sequence>
<keyword evidence="8" id="KW-1185">Reference proteome</keyword>
<dbReference type="Proteomes" id="UP000182544">
    <property type="component" value="Unassembled WGS sequence"/>
</dbReference>
<evidence type="ECO:0000313" key="7">
    <source>
        <dbReference type="EMBL" id="SFZ93418.1"/>
    </source>
</evidence>
<evidence type="ECO:0000313" key="8">
    <source>
        <dbReference type="Proteomes" id="UP000182544"/>
    </source>
</evidence>
<evidence type="ECO:0000256" key="4">
    <source>
        <dbReference type="PROSITE-ProRule" id="PRU00473"/>
    </source>
</evidence>
<accession>A0A1K2IMD7</accession>
<organism evidence="7 8">
    <name type="scientific">Flaviramulus basaltis</name>
    <dbReference type="NCBI Taxonomy" id="369401"/>
    <lineage>
        <taxon>Bacteria</taxon>
        <taxon>Pseudomonadati</taxon>
        <taxon>Bacteroidota</taxon>
        <taxon>Flavobacteriia</taxon>
        <taxon>Flavobacteriales</taxon>
        <taxon>Flavobacteriaceae</taxon>
        <taxon>Flaviramulus</taxon>
    </lineage>
</organism>
<evidence type="ECO:0000256" key="1">
    <source>
        <dbReference type="ARBA" id="ARBA00004442"/>
    </source>
</evidence>
<dbReference type="CDD" id="cd07185">
    <property type="entry name" value="OmpA_C-like"/>
    <property type="match status" value="1"/>
</dbReference>
<dbReference type="EMBL" id="FPKV01000003">
    <property type="protein sequence ID" value="SFZ93418.1"/>
    <property type="molecule type" value="Genomic_DNA"/>
</dbReference>
<dbReference type="PRINTS" id="PR01021">
    <property type="entry name" value="OMPADOMAIN"/>
</dbReference>
<dbReference type="InterPro" id="IPR006664">
    <property type="entry name" value="OMP_bac"/>
</dbReference>
<dbReference type="InterPro" id="IPR036737">
    <property type="entry name" value="OmpA-like_sf"/>
</dbReference>
<name>A0A1K2IMD7_9FLAO</name>
<keyword evidence="5" id="KW-0732">Signal</keyword>
<dbReference type="AlphaFoldDB" id="A0A1K2IMD7"/>
<evidence type="ECO:0000256" key="3">
    <source>
        <dbReference type="ARBA" id="ARBA00023237"/>
    </source>
</evidence>
<dbReference type="InterPro" id="IPR050330">
    <property type="entry name" value="Bact_OuterMem_StrucFunc"/>
</dbReference>
<comment type="subcellular location">
    <subcellularLocation>
        <location evidence="1">Cell outer membrane</location>
    </subcellularLocation>
</comment>
<dbReference type="STRING" id="369401.SAMN05428642_103122"/>
<dbReference type="Gene3D" id="3.30.1330.60">
    <property type="entry name" value="OmpA-like domain"/>
    <property type="match status" value="1"/>
</dbReference>
<dbReference type="PANTHER" id="PTHR30329">
    <property type="entry name" value="STATOR ELEMENT OF FLAGELLAR MOTOR COMPLEX"/>
    <property type="match status" value="1"/>
</dbReference>
<dbReference type="OrthoDB" id="9800869at2"/>
<keyword evidence="2 4" id="KW-0472">Membrane</keyword>
<dbReference type="GO" id="GO:0009279">
    <property type="term" value="C:cell outer membrane"/>
    <property type="evidence" value="ECO:0007669"/>
    <property type="project" value="UniProtKB-SubCell"/>
</dbReference>
<feature type="signal peptide" evidence="5">
    <location>
        <begin position="1"/>
        <end position="23"/>
    </location>
</feature>
<feature type="chain" id="PRO_5012114484" evidence="5">
    <location>
        <begin position="24"/>
        <end position="368"/>
    </location>
</feature>
<dbReference type="PROSITE" id="PS51123">
    <property type="entry name" value="OMPA_2"/>
    <property type="match status" value="1"/>
</dbReference>
<feature type="domain" description="OmpA-like" evidence="6">
    <location>
        <begin position="254"/>
        <end position="368"/>
    </location>
</feature>